<dbReference type="eggNOG" id="COG3528">
    <property type="taxonomic scope" value="Bacteria"/>
</dbReference>
<dbReference type="STRING" id="1333998.M2A_1394"/>
<comment type="caution">
    <text evidence="1">The sequence shown here is derived from an EMBL/GenBank/DDBJ whole genome shotgun (WGS) entry which is preliminary data.</text>
</comment>
<sequence length="320" mass="35517">MPKDNGFVTVQVENDLFANFANTDRHYTNGLQASWLSEPRQFPGWMGFLTELPIPGRASSLYTSHHRAGAALGHVIFTPDDTDTSALVPDDRPYAGWLHLTFALQSVYKSDSNLAIQDQWKLDVGIIGPGALGEEVQNKWHVLIGAEEADGWDNQLRNELGINLTLERSWRSDTFATPEVLGFETDFIPYGVLALGNVQTYAGLGGTLRLGPSLPDDFGPPRIYPGIGGSEWFHADSSFDWYLFAGLEGRAVARDIFLDGNTFRDSHSVDKKNFVADAKLGLVTVIGRTRISFTHLYRTREFYGQDKPDQFGSITLGWAL</sequence>
<accession>A0A081BA27</accession>
<name>A0A081BA27_9HYPH</name>
<organism evidence="1 2">
    <name type="scientific">Tepidicaulis marinus</name>
    <dbReference type="NCBI Taxonomy" id="1333998"/>
    <lineage>
        <taxon>Bacteria</taxon>
        <taxon>Pseudomonadati</taxon>
        <taxon>Pseudomonadota</taxon>
        <taxon>Alphaproteobacteria</taxon>
        <taxon>Hyphomicrobiales</taxon>
        <taxon>Parvibaculaceae</taxon>
        <taxon>Tepidicaulis</taxon>
    </lineage>
</organism>
<dbReference type="InterPro" id="IPR037107">
    <property type="entry name" value="Put_OMP_sf"/>
</dbReference>
<dbReference type="Pfam" id="PF09982">
    <property type="entry name" value="LpxR"/>
    <property type="match status" value="1"/>
</dbReference>
<evidence type="ECO:0000313" key="2">
    <source>
        <dbReference type="Proteomes" id="UP000028702"/>
    </source>
</evidence>
<dbReference type="AlphaFoldDB" id="A0A081BA27"/>
<proteinExistence type="predicted"/>
<gene>
    <name evidence="1" type="ORF">M2A_1394</name>
</gene>
<evidence type="ECO:0000313" key="1">
    <source>
        <dbReference type="EMBL" id="GAK44895.1"/>
    </source>
</evidence>
<protein>
    <submittedName>
        <fullName evidence="1">Conserved protein</fullName>
    </submittedName>
</protein>
<reference evidence="1 2" key="1">
    <citation type="submission" date="2014-07" db="EMBL/GenBank/DDBJ databases">
        <title>Tepidicaulis marinum gen. nov., sp. nov., a novel marine bacterium denitrifying nitrate to nitrous oxide strictly under microaerobic conditions.</title>
        <authorList>
            <person name="Takeuchi M."/>
            <person name="Yamagishi T."/>
            <person name="Kamagata Y."/>
            <person name="Oshima K."/>
            <person name="Hattori M."/>
            <person name="Katayama T."/>
            <person name="Hanada S."/>
            <person name="Tamaki H."/>
            <person name="Marumo K."/>
            <person name="Maeda H."/>
            <person name="Nedachi M."/>
            <person name="Iwasaki W."/>
            <person name="Suwa Y."/>
            <person name="Sakata S."/>
        </authorList>
    </citation>
    <scope>NUCLEOTIDE SEQUENCE [LARGE SCALE GENOMIC DNA]</scope>
    <source>
        <strain evidence="1 2">MA2</strain>
    </source>
</reference>
<dbReference type="Proteomes" id="UP000028702">
    <property type="component" value="Unassembled WGS sequence"/>
</dbReference>
<dbReference type="InterPro" id="IPR018707">
    <property type="entry name" value="LpxR"/>
</dbReference>
<dbReference type="EMBL" id="BBIO01000006">
    <property type="protein sequence ID" value="GAK44895.1"/>
    <property type="molecule type" value="Genomic_DNA"/>
</dbReference>
<dbReference type="Gene3D" id="2.40.128.140">
    <property type="entry name" value="Outer membrane protein"/>
    <property type="match status" value="1"/>
</dbReference>
<keyword evidence="2" id="KW-1185">Reference proteome</keyword>